<feature type="transmembrane region" description="Helical" evidence="1">
    <location>
        <begin position="20"/>
        <end position="40"/>
    </location>
</feature>
<feature type="transmembrane region" description="Helical" evidence="1">
    <location>
        <begin position="98"/>
        <end position="120"/>
    </location>
</feature>
<feature type="transmembrane region" description="Helical" evidence="1">
    <location>
        <begin position="60"/>
        <end position="78"/>
    </location>
</feature>
<dbReference type="WBParaSite" id="TCONS_00010575.p1">
    <property type="protein sequence ID" value="TCONS_00010575.p1"/>
    <property type="gene ID" value="XLOC_003865"/>
</dbReference>
<dbReference type="PANTHER" id="PTHR31627">
    <property type="entry name" value="SERPENTINE RECEPTOR CLASS GAMMA-RELATED"/>
    <property type="match status" value="1"/>
</dbReference>
<sequence>MKSLFIIFIFKMSIPIYDAIFLGIQCICYLIYIMLALSFFLKMLENKDKEKDVTTFKIHFIMNSFFDILQAFSVIIFQKFLHWNILVSYFNENKWIKFLYAPILYMSIFGSVIGGCYTVINRYCALVYPIFFRQKWSKNISYALIMLQFILPISCFLQNIFVETIVIHIPEYNTYIFKITSDYVSQLNNLILAIGTGIVCLITLSCNIIIFHRYTKLFHGLNKNERSKKTSIFFYSIGTTLCLFLLFLEQLIRYIFIIKNNKSGIFFLTYVLYWIIPSFTCFQPIIILIISKDIRKKFLKAYFFYILPKRYYENNNNVIPILGTINKKPILTIIE</sequence>
<keyword evidence="1" id="KW-0812">Transmembrane</keyword>
<dbReference type="WBParaSite" id="SSTP_0000379400.1">
    <property type="protein sequence ID" value="SSTP_0000379400.1"/>
    <property type="gene ID" value="SSTP_0000379400"/>
</dbReference>
<proteinExistence type="predicted"/>
<dbReference type="Proteomes" id="UP000035681">
    <property type="component" value="Unplaced"/>
</dbReference>
<protein>
    <submittedName>
        <fullName evidence="3 4">Serpentine receptor class gamma</fullName>
    </submittedName>
</protein>
<keyword evidence="1" id="KW-0472">Membrane</keyword>
<organism evidence="3">
    <name type="scientific">Strongyloides stercoralis</name>
    <name type="common">Threadworm</name>
    <dbReference type="NCBI Taxonomy" id="6248"/>
    <lineage>
        <taxon>Eukaryota</taxon>
        <taxon>Metazoa</taxon>
        <taxon>Ecdysozoa</taxon>
        <taxon>Nematoda</taxon>
        <taxon>Chromadorea</taxon>
        <taxon>Rhabditida</taxon>
        <taxon>Tylenchina</taxon>
        <taxon>Panagrolaimomorpha</taxon>
        <taxon>Strongyloidoidea</taxon>
        <taxon>Strongyloididae</taxon>
        <taxon>Strongyloides</taxon>
    </lineage>
</organism>
<evidence type="ECO:0000313" key="3">
    <source>
        <dbReference type="WBParaSite" id="SSTP_0000379400.1"/>
    </source>
</evidence>
<keyword evidence="1" id="KW-1133">Transmembrane helix</keyword>
<keyword evidence="2" id="KW-1185">Reference proteome</keyword>
<feature type="transmembrane region" description="Helical" evidence="1">
    <location>
        <begin position="264"/>
        <end position="290"/>
    </location>
</feature>
<accession>A0A0K0E2S5</accession>
<dbReference type="InterPro" id="IPR051119">
    <property type="entry name" value="Nematode_SR-like"/>
</dbReference>
<evidence type="ECO:0000313" key="4">
    <source>
        <dbReference type="WBParaSite" id="TCONS_00010575.p1"/>
    </source>
</evidence>
<dbReference type="SUPFAM" id="SSF81321">
    <property type="entry name" value="Family A G protein-coupled receptor-like"/>
    <property type="match status" value="1"/>
</dbReference>
<evidence type="ECO:0000313" key="2">
    <source>
        <dbReference type="Proteomes" id="UP000035681"/>
    </source>
</evidence>
<feature type="transmembrane region" description="Helical" evidence="1">
    <location>
        <begin position="190"/>
        <end position="211"/>
    </location>
</feature>
<reference evidence="3" key="1">
    <citation type="submission" date="2015-08" db="UniProtKB">
        <authorList>
            <consortium name="WormBaseParasite"/>
        </authorList>
    </citation>
    <scope>IDENTIFICATION</scope>
</reference>
<dbReference type="Gene3D" id="1.20.1070.10">
    <property type="entry name" value="Rhodopsin 7-helix transmembrane proteins"/>
    <property type="match status" value="1"/>
</dbReference>
<dbReference type="InterPro" id="IPR019426">
    <property type="entry name" value="7TM_GPCR_serpentine_rcpt_Srv"/>
</dbReference>
<dbReference type="Pfam" id="PF10323">
    <property type="entry name" value="7TM_GPCR_Srv"/>
    <property type="match status" value="1"/>
</dbReference>
<name>A0A0K0E2S5_STRER</name>
<feature type="transmembrane region" description="Helical" evidence="1">
    <location>
        <begin position="232"/>
        <end position="252"/>
    </location>
</feature>
<dbReference type="PANTHER" id="PTHR31627:SF42">
    <property type="entry name" value="G_PROTEIN_RECEP_F1_2 DOMAIN-CONTAINING PROTEIN-RELATED"/>
    <property type="match status" value="1"/>
</dbReference>
<feature type="transmembrane region" description="Helical" evidence="1">
    <location>
        <begin position="141"/>
        <end position="170"/>
    </location>
</feature>
<evidence type="ECO:0000256" key="1">
    <source>
        <dbReference type="SAM" id="Phobius"/>
    </source>
</evidence>
<dbReference type="AlphaFoldDB" id="A0A0K0E2S5"/>